<dbReference type="RefSeq" id="WP_097115301.1">
    <property type="nucleotide sequence ID" value="NZ_CP083931.1"/>
</dbReference>
<proteinExistence type="predicted"/>
<dbReference type="Pfam" id="PF20247">
    <property type="entry name" value="DUF6602"/>
    <property type="match status" value="1"/>
</dbReference>
<dbReference type="OrthoDB" id="3765434at2"/>
<reference evidence="2 3" key="1">
    <citation type="submission" date="2017-09" db="EMBL/GenBank/DDBJ databases">
        <authorList>
            <person name="Ehlers B."/>
            <person name="Leendertz F.H."/>
        </authorList>
    </citation>
    <scope>NUCLEOTIDE SEQUENCE [LARGE SCALE GENOMIC DNA]</scope>
    <source>
        <strain evidence="2 3">DSM 16848</strain>
    </source>
</reference>
<dbReference type="InterPro" id="IPR046537">
    <property type="entry name" value="DUF6602"/>
</dbReference>
<keyword evidence="3" id="KW-1185">Reference proteome</keyword>
<sequence length="276" mass="31492">MNNVDLSALFRGMQGQMQSQLSTNREFIHHPGSKGDALENAWIEWLQNYLPNRYSVDKAIVIDCHGNTSDQIDIVIYDNWFTPFIFNQNGFKYIPAEGVYAVFEVKPDIQGNVGDINYIQYAGQKIASVRRLDRTSTSMINSGQKQPARPLTKIIGGILTTTNSFTHNNNDTIEKHIKSLIDLEGIDLGCIVDYGSFFVQYDGEEDINEKTDFKKRIHDYYQNRTFQSLVFSQPENSLITFFMQLTRYLQQAIGTVPAIDLQAYMNTIGEKIDSEV</sequence>
<evidence type="ECO:0000259" key="1">
    <source>
        <dbReference type="Pfam" id="PF20247"/>
    </source>
</evidence>
<dbReference type="AlphaFoldDB" id="A0A286EWQ4"/>
<dbReference type="CDD" id="cd21411">
    <property type="entry name" value="NucC"/>
    <property type="match status" value="1"/>
</dbReference>
<gene>
    <name evidence="2" type="ORF">SAMN02746062_02356</name>
</gene>
<protein>
    <recommendedName>
        <fullName evidence="1">DUF6602 domain-containing protein</fullName>
    </recommendedName>
</protein>
<dbReference type="Proteomes" id="UP000219669">
    <property type="component" value="Unassembled WGS sequence"/>
</dbReference>
<evidence type="ECO:0000313" key="3">
    <source>
        <dbReference type="Proteomes" id="UP000219669"/>
    </source>
</evidence>
<dbReference type="EMBL" id="OCNF01000043">
    <property type="protein sequence ID" value="SOD75333.1"/>
    <property type="molecule type" value="Genomic_DNA"/>
</dbReference>
<organism evidence="2 3">
    <name type="scientific">Alysiella filiformis DSM 16848</name>
    <dbReference type="NCBI Taxonomy" id="1120981"/>
    <lineage>
        <taxon>Bacteria</taxon>
        <taxon>Pseudomonadati</taxon>
        <taxon>Pseudomonadota</taxon>
        <taxon>Betaproteobacteria</taxon>
        <taxon>Neisseriales</taxon>
        <taxon>Neisseriaceae</taxon>
        <taxon>Alysiella</taxon>
    </lineage>
</organism>
<evidence type="ECO:0000313" key="2">
    <source>
        <dbReference type="EMBL" id="SOD75333.1"/>
    </source>
</evidence>
<accession>A0A286EWQ4</accession>
<feature type="domain" description="DUF6602" evidence="1">
    <location>
        <begin position="23"/>
        <end position="132"/>
    </location>
</feature>
<name>A0A286EWQ4_9NEIS</name>